<dbReference type="HAMAP" id="MF_00380">
    <property type="entry name" value="IHF_alpha"/>
    <property type="match status" value="1"/>
</dbReference>
<reference evidence="12 13" key="1">
    <citation type="submission" date="2011-08" db="EMBL/GenBank/DDBJ databases">
        <title>The genome of the obligate endobacterium of an arbuscular mycorrhizal fungus reveals an interphylum network of nutritional interactions.</title>
        <authorList>
            <person name="Ghignone S."/>
            <person name="Salvioli A."/>
            <person name="Anca I."/>
            <person name="Lumini E."/>
            <person name="Ortu G."/>
            <person name="Petiti L."/>
            <person name="Cruveiller S."/>
            <person name="Bianciotto V."/>
            <person name="Piffanelli P."/>
            <person name="Lanfranco L."/>
            <person name="Bonfante P."/>
        </authorList>
    </citation>
    <scope>NUCLEOTIDE SEQUENCE [LARGE SCALE GENOMIC DNA]</scope>
    <source>
        <strain evidence="12 13">BEG34</strain>
    </source>
</reference>
<evidence type="ECO:0000256" key="9">
    <source>
        <dbReference type="RuleBase" id="RU003939"/>
    </source>
</evidence>
<dbReference type="PANTHER" id="PTHR33175">
    <property type="entry name" value="DNA-BINDING PROTEIN HU"/>
    <property type="match status" value="1"/>
</dbReference>
<dbReference type="eggNOG" id="COG0776">
    <property type="taxonomic scope" value="Bacteria"/>
</dbReference>
<feature type="compositionally biased region" description="Polar residues" evidence="11">
    <location>
        <begin position="11"/>
        <end position="20"/>
    </location>
</feature>
<dbReference type="EMBL" id="CAFB01000037">
    <property type="protein sequence ID" value="CCD29028.1"/>
    <property type="molecule type" value="Genomic_DNA"/>
</dbReference>
<dbReference type="PANTHER" id="PTHR33175:SF2">
    <property type="entry name" value="INTEGRATION HOST FACTOR SUBUNIT ALPHA"/>
    <property type="match status" value="1"/>
</dbReference>
<evidence type="ECO:0000313" key="13">
    <source>
        <dbReference type="Proteomes" id="UP000054051"/>
    </source>
</evidence>
<evidence type="ECO:0000256" key="3">
    <source>
        <dbReference type="ARBA" id="ARBA00022845"/>
    </source>
</evidence>
<accession>G2J8D1</accession>
<dbReference type="SUPFAM" id="SSF47729">
    <property type="entry name" value="IHF-like DNA-binding proteins"/>
    <property type="match status" value="1"/>
</dbReference>
<dbReference type="GO" id="GO:0006310">
    <property type="term" value="P:DNA recombination"/>
    <property type="evidence" value="ECO:0007669"/>
    <property type="project" value="UniProtKB-UniRule"/>
</dbReference>
<dbReference type="GO" id="GO:0006417">
    <property type="term" value="P:regulation of translation"/>
    <property type="evidence" value="ECO:0007669"/>
    <property type="project" value="UniProtKB-UniRule"/>
</dbReference>
<dbReference type="InterPro" id="IPR000119">
    <property type="entry name" value="Hist_DNA-bd"/>
</dbReference>
<evidence type="ECO:0000256" key="6">
    <source>
        <dbReference type="ARBA" id="ARBA00023163"/>
    </source>
</evidence>
<dbReference type="GO" id="GO:0009893">
    <property type="term" value="P:positive regulation of metabolic process"/>
    <property type="evidence" value="ECO:0007669"/>
    <property type="project" value="UniProtKB-ARBA"/>
</dbReference>
<evidence type="ECO:0000256" key="2">
    <source>
        <dbReference type="ARBA" id="ARBA00018329"/>
    </source>
</evidence>
<feature type="region of interest" description="Disordered" evidence="11">
    <location>
        <begin position="1"/>
        <end position="34"/>
    </location>
</feature>
<evidence type="ECO:0000313" key="12">
    <source>
        <dbReference type="EMBL" id="CCD29028.1"/>
    </source>
</evidence>
<comment type="caution">
    <text evidence="12">The sequence shown here is derived from an EMBL/GenBank/DDBJ whole genome shotgun (WGS) entry which is preliminary data.</text>
</comment>
<dbReference type="InterPro" id="IPR005684">
    <property type="entry name" value="IHF_alpha"/>
</dbReference>
<dbReference type="OrthoDB" id="9797747at2"/>
<dbReference type="SMART" id="SM00411">
    <property type="entry name" value="BHL"/>
    <property type="match status" value="1"/>
</dbReference>
<dbReference type="NCBIfam" id="NF001401">
    <property type="entry name" value="PRK00285.1"/>
    <property type="match status" value="1"/>
</dbReference>
<dbReference type="PRINTS" id="PR01727">
    <property type="entry name" value="DNABINDINGHU"/>
</dbReference>
<evidence type="ECO:0000256" key="5">
    <source>
        <dbReference type="ARBA" id="ARBA00023125"/>
    </source>
</evidence>
<feature type="compositionally biased region" description="Basic and acidic residues" evidence="11">
    <location>
        <begin position="21"/>
        <end position="34"/>
    </location>
</feature>
<dbReference type="GO" id="GO:0003677">
    <property type="term" value="F:DNA binding"/>
    <property type="evidence" value="ECO:0007669"/>
    <property type="project" value="UniProtKB-UniRule"/>
</dbReference>
<comment type="subunit">
    <text evidence="8 10">Heterodimer of an alpha and a beta chain.</text>
</comment>
<dbReference type="STRING" id="1070319.CAGGBEG34_200027"/>
<comment type="similarity">
    <text evidence="1 8 9">Belongs to the bacterial histone-like protein family.</text>
</comment>
<dbReference type="Gene3D" id="4.10.520.10">
    <property type="entry name" value="IHF-like DNA-binding proteins"/>
    <property type="match status" value="1"/>
</dbReference>
<dbReference type="AlphaFoldDB" id="G2J8D1"/>
<dbReference type="GO" id="GO:0030527">
    <property type="term" value="F:structural constituent of chromatin"/>
    <property type="evidence" value="ECO:0007669"/>
    <property type="project" value="InterPro"/>
</dbReference>
<dbReference type="Pfam" id="PF00216">
    <property type="entry name" value="Bac_DNA_binding"/>
    <property type="match status" value="1"/>
</dbReference>
<proteinExistence type="inferred from homology"/>
<keyword evidence="7 8" id="KW-0233">DNA recombination</keyword>
<evidence type="ECO:0000256" key="10">
    <source>
        <dbReference type="RuleBase" id="RU004485"/>
    </source>
</evidence>
<keyword evidence="4 8" id="KW-0805">Transcription regulation</keyword>
<comment type="function">
    <text evidence="8 10">This protein is one of the two subunits of integration host factor, a specific DNA-binding protein that functions in genetic recombination as well as in transcriptional and translational control.</text>
</comment>
<evidence type="ECO:0000256" key="7">
    <source>
        <dbReference type="ARBA" id="ARBA00023172"/>
    </source>
</evidence>
<dbReference type="GO" id="GO:0005829">
    <property type="term" value="C:cytosol"/>
    <property type="evidence" value="ECO:0007669"/>
    <property type="project" value="TreeGrafter"/>
</dbReference>
<keyword evidence="13" id="KW-1185">Reference proteome</keyword>
<dbReference type="CDD" id="cd13835">
    <property type="entry name" value="IHF_A"/>
    <property type="match status" value="1"/>
</dbReference>
<evidence type="ECO:0000256" key="11">
    <source>
        <dbReference type="SAM" id="MobiDB-lite"/>
    </source>
</evidence>
<name>G2J8D1_9BURK</name>
<sequence>MSSRVFYPSRGTESQNLSANRSERALGKEDGAQEAEHIAIGEHSERRPTQHSARAADLGTGAQSAAAILRADRSTLTKAGLVALLFNELGLNKREAKEMVEAFFELILDALEKRQQVKLSSFGSFQLRDKGQRPGRNLKTGEAILIAARRVVTFHASQKLKIRVEMGRRAST</sequence>
<evidence type="ECO:0000256" key="1">
    <source>
        <dbReference type="ARBA" id="ARBA00010529"/>
    </source>
</evidence>
<evidence type="ECO:0000256" key="8">
    <source>
        <dbReference type="HAMAP-Rule" id="MF_00380"/>
    </source>
</evidence>
<dbReference type="NCBIfam" id="TIGR00987">
    <property type="entry name" value="himA"/>
    <property type="match status" value="1"/>
</dbReference>
<keyword evidence="6 8" id="KW-0804">Transcription</keyword>
<protein>
    <recommendedName>
        <fullName evidence="2 8">Integration host factor subunit alpha</fullName>
        <shortName evidence="8">IHF-alpha</shortName>
    </recommendedName>
</protein>
<dbReference type="Proteomes" id="UP000054051">
    <property type="component" value="Unassembled WGS sequence"/>
</dbReference>
<dbReference type="InterPro" id="IPR010992">
    <property type="entry name" value="IHF-like_DNA-bd_dom_sf"/>
</dbReference>
<gene>
    <name evidence="8" type="primary">ihfA</name>
    <name evidence="8" type="synonym">himA</name>
    <name evidence="12" type="ORF">CAGGBEG34_200027</name>
</gene>
<dbReference type="GO" id="GO:0006355">
    <property type="term" value="P:regulation of DNA-templated transcription"/>
    <property type="evidence" value="ECO:0007669"/>
    <property type="project" value="UniProtKB-UniRule"/>
</dbReference>
<keyword evidence="3 8" id="KW-0810">Translation regulation</keyword>
<organism evidence="12 13">
    <name type="scientific">Candidatus Glomeribacter gigasporarum BEG34</name>
    <dbReference type="NCBI Taxonomy" id="1070319"/>
    <lineage>
        <taxon>Bacteria</taxon>
        <taxon>Pseudomonadati</taxon>
        <taxon>Pseudomonadota</taxon>
        <taxon>Betaproteobacteria</taxon>
        <taxon>Burkholderiales</taxon>
        <taxon>Burkholderiaceae</taxon>
        <taxon>Candidatus Glomeribacter</taxon>
    </lineage>
</organism>
<evidence type="ECO:0000256" key="4">
    <source>
        <dbReference type="ARBA" id="ARBA00023015"/>
    </source>
</evidence>
<keyword evidence="5 8" id="KW-0238">DNA-binding</keyword>